<dbReference type="RefSeq" id="XP_001744880.1">
    <property type="nucleotide sequence ID" value="XM_001744828.1"/>
</dbReference>
<protein>
    <recommendedName>
        <fullName evidence="11">C2 domain-containing protein</fullName>
    </recommendedName>
</protein>
<dbReference type="GO" id="GO:0099503">
    <property type="term" value="C:secretory vesicle"/>
    <property type="evidence" value="ECO:0000318"/>
    <property type="project" value="GO_Central"/>
</dbReference>
<evidence type="ECO:0008006" key="11">
    <source>
        <dbReference type="Google" id="ProtNLM"/>
    </source>
</evidence>
<dbReference type="GO" id="GO:0005770">
    <property type="term" value="C:late endosome"/>
    <property type="evidence" value="ECO:0007669"/>
    <property type="project" value="UniProtKB-SubCell"/>
</dbReference>
<comment type="similarity">
    <text evidence="3">Belongs to the unc-13 family.</text>
</comment>
<accession>A9UWW5</accession>
<feature type="domain" description="MHD1" evidence="7">
    <location>
        <begin position="730"/>
        <end position="851"/>
    </location>
</feature>
<sequence>MLVQEQDYRRHFEADELALSLLHTLRLGTARQLPQSKLTYKECISSTFEIPLSSIAHLYEQVHESPSPTRLNHRVDILALDVSNIPQSLQDVGGTVRCVFEVVAPTKTAKHKRQARSLVRRDFMYQTDDQAIKPKHHWDLATKVQTIEPDKCSLQIEVWHVDSTLIHEVEEELEEDADEANSVLDDKTFDCLDNNFKAKNKKLNASKVIMRRLRTLKKHTSALLSRSSRGLDSLASSASEASLSLSRASRLGHSEEPEIGGPGLTLIGRAFLELDTLSEQPSDQVLRLHTLNKKLDMKVSVMACLKPVGETELTTSIRLKHRCITQRILVKAGVQHKAKLDEAVACEDMTASEASNVPWDGHLDTPSIELLKTHADSLGVPKHLALLDYFCILMELHGQLPVEIEAICKAFVRKAPEDIILEENDLDRLVGAAQALYCFSRDAVAWPFDRDEEQFDAYLYHLRALVAVFQVEPWHSTMDVSTQAIEAKVNASASTATILQYVRDYVRSRPNFTYVAIRKRVAEQFGDEAMEEAADAIQELLKECLQAPDSTSPSTVDSPLYTRLIELLQQSSAPELISSHIQDKLMKEFDVDEVNRSRKTIDTAVLHELSRRRANHGVTTSGKLELKPELRHAITESAKKRLSILRELSTREDDGDDAKLLAVIRFIKAATIDLRNLKQREAAIQAIIPSFSPFECVLQVFDGPIMEQVCAALRAHHAERDLKDLSTLVFTLYDALRQARDLWCDLPEDLLPKLKLPRYYSEFAVVVQRWLRLSKDKGQTWVDNSVAADNFEADAGQQFSASAIDVFRAFQEIVEMWDWIAWPDEENAEEVLFVSLADSVFHCIGYYSDRLCQRVTEMEQQRLAAEPNQPYVFSHVICMAMNNLMQAKKYFSVVHATLALTDVAERHRQRALEYNKNHSGQIKPHRAVAFHDEAKAKLTSGIDLLVDFGSKQIISVLKPELFRIALECYQQEIASDDFVEQKLYYYLCEPDDAAGRVEPDRETTPAVFDRTMGSTRVKQMSNKLRKKACFLLNDLIKKTAKVHVPAGYLCRNLMVMIEELNQDDQVTVDSILSRLFIQIMTCLREIILDEQNILDKTSTNSMSRFALAARRTLVNFFYQEGDGVQLDLLEDVCAEQLDPILTFIRSSSDELIDEFYRQGAATQATCIRASYLHDARVALLQNRSVIGNLAIEVIVFPNNDLQVSIVQGFGISLARTYVVLRLLPGPFDGKEFKAKTGVCRSTPPMYNTVVEIPVQQYPRGRVLQLRLQTPNHMRDDDVHGEALLSLAELRRACRNFEVGTAMKLDVPLRSIQYEGETGWLQKVIEARHRTLPDESSDWFMRKYVRRFVESQSEA</sequence>
<dbReference type="GO" id="GO:0006887">
    <property type="term" value="P:exocytosis"/>
    <property type="evidence" value="ECO:0007669"/>
    <property type="project" value="UniProtKB-KW"/>
</dbReference>
<evidence type="ECO:0000256" key="6">
    <source>
        <dbReference type="ARBA" id="ARBA00022753"/>
    </source>
</evidence>
<keyword evidence="4" id="KW-0268">Exocytosis</keyword>
<dbReference type="SUPFAM" id="SSF49562">
    <property type="entry name" value="C2 domain (Calcium/lipid-binding domain, CaLB)"/>
    <property type="match status" value="1"/>
</dbReference>
<feature type="domain" description="MHD2" evidence="8">
    <location>
        <begin position="1046"/>
        <end position="1155"/>
    </location>
</feature>
<gene>
    <name evidence="9" type="ORF">MONBRDRAFT_32020</name>
</gene>
<name>A9UWW5_MONBE</name>
<dbReference type="KEGG" id="mbr:MONBRDRAFT_32020"/>
<evidence type="ECO:0000256" key="1">
    <source>
        <dbReference type="ARBA" id="ARBA00004496"/>
    </source>
</evidence>
<comment type="subcellular location">
    <subcellularLocation>
        <location evidence="1">Cytoplasm</location>
    </subcellularLocation>
    <subcellularLocation>
        <location evidence="2">Late endosome</location>
    </subcellularLocation>
</comment>
<evidence type="ECO:0000259" key="7">
    <source>
        <dbReference type="PROSITE" id="PS51258"/>
    </source>
</evidence>
<dbReference type="OMA" id="NERREHA"/>
<keyword evidence="5" id="KW-0963">Cytoplasm</keyword>
<dbReference type="InterPro" id="IPR014770">
    <property type="entry name" value="Munc13_1"/>
</dbReference>
<dbReference type="EMBL" id="CH991548">
    <property type="protein sequence ID" value="EDQ90113.1"/>
    <property type="molecule type" value="Genomic_DNA"/>
</dbReference>
<dbReference type="InterPro" id="IPR052095">
    <property type="entry name" value="UNC-13_domain"/>
</dbReference>
<dbReference type="PROSITE" id="PS51259">
    <property type="entry name" value="MHD2"/>
    <property type="match status" value="1"/>
</dbReference>
<dbReference type="InterPro" id="IPR000008">
    <property type="entry name" value="C2_dom"/>
</dbReference>
<organism evidence="9 10">
    <name type="scientific">Monosiga brevicollis</name>
    <name type="common">Choanoflagellate</name>
    <dbReference type="NCBI Taxonomy" id="81824"/>
    <lineage>
        <taxon>Eukaryota</taxon>
        <taxon>Choanoflagellata</taxon>
        <taxon>Craspedida</taxon>
        <taxon>Salpingoecidae</taxon>
        <taxon>Monosiga</taxon>
    </lineage>
</organism>
<proteinExistence type="inferred from homology"/>
<keyword evidence="6" id="KW-0967">Endosome</keyword>
<dbReference type="GeneID" id="5890203"/>
<dbReference type="InterPro" id="IPR035892">
    <property type="entry name" value="C2_domain_sf"/>
</dbReference>
<dbReference type="Gene3D" id="1.10.357.50">
    <property type="match status" value="1"/>
</dbReference>
<evidence type="ECO:0000259" key="8">
    <source>
        <dbReference type="PROSITE" id="PS51259"/>
    </source>
</evidence>
<evidence type="ECO:0000256" key="2">
    <source>
        <dbReference type="ARBA" id="ARBA00004603"/>
    </source>
</evidence>
<dbReference type="PROSITE" id="PS51258">
    <property type="entry name" value="MHD1"/>
    <property type="match status" value="1"/>
</dbReference>
<dbReference type="Pfam" id="PF00168">
    <property type="entry name" value="C2"/>
    <property type="match status" value="1"/>
</dbReference>
<keyword evidence="10" id="KW-1185">Reference proteome</keyword>
<dbReference type="InParanoid" id="A9UWW5"/>
<evidence type="ECO:0000256" key="5">
    <source>
        <dbReference type="ARBA" id="ARBA00022490"/>
    </source>
</evidence>
<evidence type="ECO:0000256" key="4">
    <source>
        <dbReference type="ARBA" id="ARBA00022483"/>
    </source>
</evidence>
<dbReference type="PANTHER" id="PTHR45999:SF4">
    <property type="entry name" value="UNC-13-4A, ISOFORM B"/>
    <property type="match status" value="1"/>
</dbReference>
<dbReference type="InterPro" id="IPR014772">
    <property type="entry name" value="Munc13_dom-2"/>
</dbReference>
<evidence type="ECO:0000313" key="10">
    <source>
        <dbReference type="Proteomes" id="UP000001357"/>
    </source>
</evidence>
<reference evidence="9 10" key="1">
    <citation type="journal article" date="2008" name="Nature">
        <title>The genome of the choanoflagellate Monosiga brevicollis and the origin of metazoans.</title>
        <authorList>
            <consortium name="JGI Sequencing"/>
            <person name="King N."/>
            <person name="Westbrook M.J."/>
            <person name="Young S.L."/>
            <person name="Kuo A."/>
            <person name="Abedin M."/>
            <person name="Chapman J."/>
            <person name="Fairclough S."/>
            <person name="Hellsten U."/>
            <person name="Isogai Y."/>
            <person name="Letunic I."/>
            <person name="Marr M."/>
            <person name="Pincus D."/>
            <person name="Putnam N."/>
            <person name="Rokas A."/>
            <person name="Wright K.J."/>
            <person name="Zuzow R."/>
            <person name="Dirks W."/>
            <person name="Good M."/>
            <person name="Goodstein D."/>
            <person name="Lemons D."/>
            <person name="Li W."/>
            <person name="Lyons J.B."/>
            <person name="Morris A."/>
            <person name="Nichols S."/>
            <person name="Richter D.J."/>
            <person name="Salamov A."/>
            <person name="Bork P."/>
            <person name="Lim W.A."/>
            <person name="Manning G."/>
            <person name="Miller W.T."/>
            <person name="McGinnis W."/>
            <person name="Shapiro H."/>
            <person name="Tjian R."/>
            <person name="Grigoriev I.V."/>
            <person name="Rokhsar D."/>
        </authorList>
    </citation>
    <scope>NUCLEOTIDE SEQUENCE [LARGE SCALE GENOMIC DNA]</scope>
    <source>
        <strain evidence="10">MX1 / ATCC 50154</strain>
    </source>
</reference>
<evidence type="ECO:0000256" key="3">
    <source>
        <dbReference type="ARBA" id="ARBA00005823"/>
    </source>
</evidence>
<dbReference type="PANTHER" id="PTHR45999">
    <property type="entry name" value="UNC-13-4A, ISOFORM B"/>
    <property type="match status" value="1"/>
</dbReference>
<dbReference type="Proteomes" id="UP000001357">
    <property type="component" value="Unassembled WGS sequence"/>
</dbReference>
<dbReference type="SMR" id="A9UWW5"/>
<evidence type="ECO:0000313" key="9">
    <source>
        <dbReference type="EMBL" id="EDQ90113.1"/>
    </source>
</evidence>